<dbReference type="EMBL" id="QUQM01000007">
    <property type="protein sequence ID" value="KAA8645802.1"/>
    <property type="molecule type" value="Genomic_DNA"/>
</dbReference>
<evidence type="ECO:0000256" key="6">
    <source>
        <dbReference type="ARBA" id="ARBA00022679"/>
    </source>
</evidence>
<dbReference type="GO" id="GO:0000166">
    <property type="term" value="F:nucleotide binding"/>
    <property type="evidence" value="ECO:0007669"/>
    <property type="project" value="UniProtKB-KW"/>
</dbReference>
<accession>A0A5M9MFQ0</accession>
<dbReference type="EC" id="2.4.1.122" evidence="4"/>
<gene>
    <name evidence="13" type="ORF">ATNIH1004_007222</name>
</gene>
<evidence type="ECO:0000256" key="5">
    <source>
        <dbReference type="ARBA" id="ARBA00022676"/>
    </source>
</evidence>
<evidence type="ECO:0000256" key="3">
    <source>
        <dbReference type="ARBA" id="ARBA00006462"/>
    </source>
</evidence>
<evidence type="ECO:0000313" key="13">
    <source>
        <dbReference type="EMBL" id="KAA8645802.1"/>
    </source>
</evidence>
<evidence type="ECO:0000256" key="1">
    <source>
        <dbReference type="ARBA" id="ARBA00004606"/>
    </source>
</evidence>
<dbReference type="RefSeq" id="XP_033425163.1">
    <property type="nucleotide sequence ID" value="XM_033571848.1"/>
</dbReference>
<keyword evidence="11" id="KW-0472">Membrane</keyword>
<dbReference type="AlphaFoldDB" id="A0A5M9MFQ0"/>
<dbReference type="VEuPathDB" id="FungiDB:EYZ11_011201"/>
<keyword evidence="7" id="KW-0812">Transmembrane</keyword>
<protein>
    <recommendedName>
        <fullName evidence="4">N-acetylgalactosaminide beta-1,3-galactosyltransferase</fullName>
        <ecNumber evidence="4">2.4.1.122</ecNumber>
    </recommendedName>
</protein>
<evidence type="ECO:0000256" key="7">
    <source>
        <dbReference type="ARBA" id="ARBA00022692"/>
    </source>
</evidence>
<dbReference type="InterPro" id="IPR003378">
    <property type="entry name" value="Fringe-like_glycosylTrfase"/>
</dbReference>
<dbReference type="InterPro" id="IPR026050">
    <property type="entry name" value="C1GALT1/C1GALT1_chp1"/>
</dbReference>
<dbReference type="PANTHER" id="PTHR23033:SF47">
    <property type="entry name" value="APPLE DOMAIN-CONTAINING PROTEIN-RELATED"/>
    <property type="match status" value="1"/>
</dbReference>
<comment type="similarity">
    <text evidence="3">Belongs to the glycosyltransferase 31 family. Beta3-Gal-T subfamily.</text>
</comment>
<sequence length="427" mass="48528">MTPSRLLSRPISSIVTLLSLFLLYHLFTVRSNLQQVNKRRHVDCPPLPGMDDVLVVLKTGVTEALDKVPVHFQTTLRCVPHYVVFSDFAEDIGGVHVHDALQNMDSEVKRTVPDFDIYNRIQQQGRAGLESNDFADEANSAIGKPNNPGWKLDKWKFLPMVQETLKYKPDAKWYVFMEADTYFSWGTLMEWLSHFDASKPHYIGTETQIADVIFAHGGSGFVLSRPAMQLASDEYATRTTELNEYTDGHWAGDCVLGKVLSDVGVPLHYSWPILQNSNVGELDEFTKGFYREPWCFAAAAFHHLSAEDIQDLAQYELHRWRLTQKTVLLHKDVFKELIYPDLSDVRDNWDNLSDEEQLVVSSFNDCKSICTNDPGCVQFAYRGGKCFTGKTPRLGVRNPEAQSGWIVRRVKDMMDHALPCSKPSFGL</sequence>
<comment type="pathway">
    <text evidence="2">Protein modification; protein glycosylation.</text>
</comment>
<name>A0A5M9MFQ0_9EURO</name>
<dbReference type="GO" id="GO:0016263">
    <property type="term" value="F:glycoprotein-N-acetylgalactosamine 3-beta-galactosyltransferase activity"/>
    <property type="evidence" value="ECO:0007669"/>
    <property type="project" value="UniProtKB-EC"/>
</dbReference>
<dbReference type="GeneID" id="54329924"/>
<evidence type="ECO:0000256" key="9">
    <source>
        <dbReference type="ARBA" id="ARBA00022968"/>
    </source>
</evidence>
<keyword evidence="5" id="KW-0328">Glycosyltransferase</keyword>
<feature type="domain" description="Fringe-like glycosyltransferase" evidence="12">
    <location>
        <begin position="160"/>
        <end position="269"/>
    </location>
</feature>
<dbReference type="GO" id="GO:0016020">
    <property type="term" value="C:membrane"/>
    <property type="evidence" value="ECO:0007669"/>
    <property type="project" value="UniProtKB-SubCell"/>
</dbReference>
<dbReference type="Pfam" id="PF02434">
    <property type="entry name" value="Fringe"/>
    <property type="match status" value="1"/>
</dbReference>
<evidence type="ECO:0000256" key="11">
    <source>
        <dbReference type="ARBA" id="ARBA00023136"/>
    </source>
</evidence>
<keyword evidence="8" id="KW-0547">Nucleotide-binding</keyword>
<evidence type="ECO:0000259" key="12">
    <source>
        <dbReference type="Pfam" id="PF02434"/>
    </source>
</evidence>
<dbReference type="Gene3D" id="3.90.550.50">
    <property type="match status" value="1"/>
</dbReference>
<evidence type="ECO:0000256" key="8">
    <source>
        <dbReference type="ARBA" id="ARBA00022741"/>
    </source>
</evidence>
<keyword evidence="6" id="KW-0808">Transferase</keyword>
<organism evidence="13 14">
    <name type="scientific">Aspergillus tanneri</name>
    <dbReference type="NCBI Taxonomy" id="1220188"/>
    <lineage>
        <taxon>Eukaryota</taxon>
        <taxon>Fungi</taxon>
        <taxon>Dikarya</taxon>
        <taxon>Ascomycota</taxon>
        <taxon>Pezizomycotina</taxon>
        <taxon>Eurotiomycetes</taxon>
        <taxon>Eurotiomycetidae</taxon>
        <taxon>Eurotiales</taxon>
        <taxon>Aspergillaceae</taxon>
        <taxon>Aspergillus</taxon>
        <taxon>Aspergillus subgen. Circumdati</taxon>
    </lineage>
</organism>
<keyword evidence="9" id="KW-0735">Signal-anchor</keyword>
<dbReference type="PANTHER" id="PTHR23033">
    <property type="entry name" value="BETA1,3-GALACTOSYLTRANSFERASE"/>
    <property type="match status" value="1"/>
</dbReference>
<evidence type="ECO:0000256" key="10">
    <source>
        <dbReference type="ARBA" id="ARBA00022989"/>
    </source>
</evidence>
<proteinExistence type="inferred from homology"/>
<comment type="subcellular location">
    <subcellularLocation>
        <location evidence="1">Membrane</location>
        <topology evidence="1">Single-pass type II membrane protein</topology>
    </subcellularLocation>
</comment>
<dbReference type="OrthoDB" id="414175at2759"/>
<evidence type="ECO:0000256" key="2">
    <source>
        <dbReference type="ARBA" id="ARBA00004922"/>
    </source>
</evidence>
<evidence type="ECO:0000256" key="4">
    <source>
        <dbReference type="ARBA" id="ARBA00012557"/>
    </source>
</evidence>
<keyword evidence="10" id="KW-1133">Transmembrane helix</keyword>
<evidence type="ECO:0000313" key="14">
    <source>
        <dbReference type="Proteomes" id="UP000324241"/>
    </source>
</evidence>
<reference evidence="13 14" key="1">
    <citation type="submission" date="2019-08" db="EMBL/GenBank/DDBJ databases">
        <title>The genome sequence of a newly discovered highly antifungal drug resistant Aspergillus species, Aspergillus tanneri NIH 1004.</title>
        <authorList>
            <person name="Mounaud S."/>
            <person name="Singh I."/>
            <person name="Joardar V."/>
            <person name="Pakala S."/>
            <person name="Pakala S."/>
            <person name="Venepally P."/>
            <person name="Chung J.K."/>
            <person name="Losada L."/>
            <person name="Nierman W.C."/>
        </authorList>
    </citation>
    <scope>NUCLEOTIDE SEQUENCE [LARGE SCALE GENOMIC DNA]</scope>
    <source>
        <strain evidence="13 14">NIH1004</strain>
    </source>
</reference>
<dbReference type="Proteomes" id="UP000324241">
    <property type="component" value="Unassembled WGS sequence"/>
</dbReference>
<comment type="caution">
    <text evidence="13">The sequence shown here is derived from an EMBL/GenBank/DDBJ whole genome shotgun (WGS) entry which is preliminary data.</text>
</comment>
<dbReference type="Gene3D" id="3.50.4.10">
    <property type="entry name" value="Hepatocyte Growth Factor"/>
    <property type="match status" value="1"/>
</dbReference>